<evidence type="ECO:0000313" key="2">
    <source>
        <dbReference type="EMBL" id="EOB04871.1"/>
    </source>
</evidence>
<accession>R0K4A4</accession>
<evidence type="ECO:0000313" key="3">
    <source>
        <dbReference type="Proteomes" id="UP000296049"/>
    </source>
</evidence>
<evidence type="ECO:0000256" key="1">
    <source>
        <dbReference type="SAM" id="MobiDB-lite"/>
    </source>
</evidence>
<gene>
    <name evidence="2" type="ORF">Anapl_17125</name>
</gene>
<proteinExistence type="predicted"/>
<sequence length="178" mass="19138">MRYGSMFLALAGEAGAKLWAFKGDSVQAGPRRLLAQSHSGRIRSFVAQRSLEVQEKGCASALGGKVIGDAKLLMSCGCRKGKNAQVKDSDQMPSLDSQQAFADGRVSARLKKAMGVVWIGSVAESSKGLHPQGTPQGLEERADTHESEEELPVLTFTRFTGAIEFVSEMRDGLNQLSH</sequence>
<organism evidence="2 3">
    <name type="scientific">Anas platyrhynchos</name>
    <name type="common">Mallard</name>
    <name type="synonym">Anas boschas</name>
    <dbReference type="NCBI Taxonomy" id="8839"/>
    <lineage>
        <taxon>Eukaryota</taxon>
        <taxon>Metazoa</taxon>
        <taxon>Chordata</taxon>
        <taxon>Craniata</taxon>
        <taxon>Vertebrata</taxon>
        <taxon>Euteleostomi</taxon>
        <taxon>Archelosauria</taxon>
        <taxon>Archosauria</taxon>
        <taxon>Dinosauria</taxon>
        <taxon>Saurischia</taxon>
        <taxon>Theropoda</taxon>
        <taxon>Coelurosauria</taxon>
        <taxon>Aves</taxon>
        <taxon>Neognathae</taxon>
        <taxon>Galloanserae</taxon>
        <taxon>Anseriformes</taxon>
        <taxon>Anatidae</taxon>
        <taxon>Anatinae</taxon>
        <taxon>Anas</taxon>
    </lineage>
</organism>
<protein>
    <submittedName>
        <fullName evidence="2">Uncharacterized protein</fullName>
    </submittedName>
</protein>
<dbReference type="AlphaFoldDB" id="R0K4A4"/>
<name>R0K4A4_ANAPL</name>
<dbReference type="Proteomes" id="UP000296049">
    <property type="component" value="Unassembled WGS sequence"/>
</dbReference>
<reference evidence="3" key="1">
    <citation type="journal article" date="2013" name="Nat. Genet.">
        <title>The duck genome and transcriptome provide insight into an avian influenza virus reservoir species.</title>
        <authorList>
            <person name="Huang Y."/>
            <person name="Li Y."/>
            <person name="Burt D.W."/>
            <person name="Chen H."/>
            <person name="Zhang Y."/>
            <person name="Qian W."/>
            <person name="Kim H."/>
            <person name="Gan S."/>
            <person name="Zhao Y."/>
            <person name="Li J."/>
            <person name="Yi K."/>
            <person name="Feng H."/>
            <person name="Zhu P."/>
            <person name="Li B."/>
            <person name="Liu Q."/>
            <person name="Fairley S."/>
            <person name="Magor K.E."/>
            <person name="Du Z."/>
            <person name="Hu X."/>
            <person name="Goodman L."/>
            <person name="Tafer H."/>
            <person name="Vignal A."/>
            <person name="Lee T."/>
            <person name="Kim K.W."/>
            <person name="Sheng Z."/>
            <person name="An Y."/>
            <person name="Searle S."/>
            <person name="Herrero J."/>
            <person name="Groenen M.A."/>
            <person name="Crooijmans R.P."/>
            <person name="Faraut T."/>
            <person name="Cai Q."/>
            <person name="Webster R.G."/>
            <person name="Aldridge J.R."/>
            <person name="Warren W.C."/>
            <person name="Bartschat S."/>
            <person name="Kehr S."/>
            <person name="Marz M."/>
            <person name="Stadler P.F."/>
            <person name="Smith J."/>
            <person name="Kraus R.H."/>
            <person name="Zhao Y."/>
            <person name="Ren L."/>
            <person name="Fei J."/>
            <person name="Morisson M."/>
            <person name="Kaiser P."/>
            <person name="Griffin D.K."/>
            <person name="Rao M."/>
            <person name="Pitel F."/>
            <person name="Wang J."/>
            <person name="Li N."/>
        </authorList>
    </citation>
    <scope>NUCLEOTIDE SEQUENCE [LARGE SCALE GENOMIC DNA]</scope>
</reference>
<keyword evidence="3" id="KW-1185">Reference proteome</keyword>
<feature type="region of interest" description="Disordered" evidence="1">
    <location>
        <begin position="126"/>
        <end position="149"/>
    </location>
</feature>
<dbReference type="EMBL" id="KB742737">
    <property type="protein sequence ID" value="EOB04871.1"/>
    <property type="molecule type" value="Genomic_DNA"/>
</dbReference>